<dbReference type="AlphaFoldDB" id="A0A9Q1BYX0"/>
<proteinExistence type="predicted"/>
<dbReference type="PANTHER" id="PTHR32301">
    <property type="entry name" value="COUNTIN RECEPTOR CNR3-RELATED"/>
    <property type="match status" value="1"/>
</dbReference>
<accession>A0A9Q1BYX0</accession>
<evidence type="ECO:0008006" key="3">
    <source>
        <dbReference type="Google" id="ProtNLM"/>
    </source>
</evidence>
<dbReference type="OrthoDB" id="10010208at2759"/>
<gene>
    <name evidence="1" type="ORF">HOLleu_22675</name>
</gene>
<reference evidence="1" key="1">
    <citation type="submission" date="2021-10" db="EMBL/GenBank/DDBJ databases">
        <title>Tropical sea cucumber genome reveals ecological adaptation and Cuvierian tubules defense mechanism.</title>
        <authorList>
            <person name="Chen T."/>
        </authorList>
    </citation>
    <scope>NUCLEOTIDE SEQUENCE</scope>
    <source>
        <strain evidence="1">Nanhai2018</strain>
        <tissue evidence="1">Muscle</tissue>
    </source>
</reference>
<dbReference type="InterPro" id="IPR053259">
    <property type="entry name" value="Golvesin-related_Golgi"/>
</dbReference>
<dbReference type="PANTHER" id="PTHR32301:SF6">
    <property type="entry name" value="GOLVESIN-RELATED"/>
    <property type="match status" value="1"/>
</dbReference>
<protein>
    <recommendedName>
        <fullName evidence="3">Sulfotransferase</fullName>
    </recommendedName>
</protein>
<dbReference type="Proteomes" id="UP001152320">
    <property type="component" value="Chromosome 10"/>
</dbReference>
<dbReference type="InterPro" id="IPR027417">
    <property type="entry name" value="P-loop_NTPase"/>
</dbReference>
<dbReference type="SUPFAM" id="SSF52540">
    <property type="entry name" value="P-loop containing nucleoside triphosphate hydrolases"/>
    <property type="match status" value="1"/>
</dbReference>
<dbReference type="EMBL" id="JAIZAY010000010">
    <property type="protein sequence ID" value="KAJ8035447.1"/>
    <property type="molecule type" value="Genomic_DNA"/>
</dbReference>
<sequence length="327" mass="37745">MPQTDIQDQRMTETSDAEHRGICHMMYKANSCNTLPNYYLHAENRPEYANSVITFVHIAKTGGDSMRKCLSNLASIRGRPVPFSVGFNNYCSVVLNHKTNGSYVIDSDIIMGHRAFGMCDLLRESRFNQKRCSYFTILRDPFERMVSHYFYLRQAAASSTLISPSAIMSLKMSIKEWTLYQGSEMQNKLFLTGEIGKHPNGSHFCQGVSLLPISRFRDEKFMEDILSNIDRHFGVIGLTSEYLKTLQMLQRAYQLPFYDVCKEFAINKGDYNSTEDVARKKVKEEAIMTLKNDAEIRQLLHLDIKLYEKAKQIFNEQSRVMEDINKD</sequence>
<evidence type="ECO:0000313" key="1">
    <source>
        <dbReference type="EMBL" id="KAJ8035447.1"/>
    </source>
</evidence>
<organism evidence="1 2">
    <name type="scientific">Holothuria leucospilota</name>
    <name type="common">Black long sea cucumber</name>
    <name type="synonym">Mertensiothuria leucospilota</name>
    <dbReference type="NCBI Taxonomy" id="206669"/>
    <lineage>
        <taxon>Eukaryota</taxon>
        <taxon>Metazoa</taxon>
        <taxon>Echinodermata</taxon>
        <taxon>Eleutherozoa</taxon>
        <taxon>Echinozoa</taxon>
        <taxon>Holothuroidea</taxon>
        <taxon>Aspidochirotacea</taxon>
        <taxon>Aspidochirotida</taxon>
        <taxon>Holothuriidae</taxon>
        <taxon>Holothuria</taxon>
    </lineage>
</organism>
<comment type="caution">
    <text evidence="1">The sequence shown here is derived from an EMBL/GenBank/DDBJ whole genome shotgun (WGS) entry which is preliminary data.</text>
</comment>
<dbReference type="Gene3D" id="3.40.50.300">
    <property type="entry name" value="P-loop containing nucleotide triphosphate hydrolases"/>
    <property type="match status" value="1"/>
</dbReference>
<name>A0A9Q1BYX0_HOLLE</name>
<keyword evidence="2" id="KW-1185">Reference proteome</keyword>
<evidence type="ECO:0000313" key="2">
    <source>
        <dbReference type="Proteomes" id="UP001152320"/>
    </source>
</evidence>